<gene>
    <name evidence="1" type="ORF">SI7747_10013095</name>
</gene>
<keyword evidence="2" id="KW-1185">Reference proteome</keyword>
<evidence type="ECO:0000313" key="2">
    <source>
        <dbReference type="Proteomes" id="UP001189122"/>
    </source>
</evidence>
<dbReference type="EMBL" id="LR743597">
    <property type="protein sequence ID" value="CAA2627442.1"/>
    <property type="molecule type" value="Genomic_DNA"/>
</dbReference>
<dbReference type="AlphaFoldDB" id="A0A7I8JB48"/>
<accession>A0A7I8JB48</accession>
<dbReference type="EMBL" id="CACRZD030000010">
    <property type="protein sequence ID" value="CAA6666702.1"/>
    <property type="molecule type" value="Genomic_DNA"/>
</dbReference>
<organism evidence="1">
    <name type="scientific">Spirodela intermedia</name>
    <name type="common">Intermediate duckweed</name>
    <dbReference type="NCBI Taxonomy" id="51605"/>
    <lineage>
        <taxon>Eukaryota</taxon>
        <taxon>Viridiplantae</taxon>
        <taxon>Streptophyta</taxon>
        <taxon>Embryophyta</taxon>
        <taxon>Tracheophyta</taxon>
        <taxon>Spermatophyta</taxon>
        <taxon>Magnoliopsida</taxon>
        <taxon>Liliopsida</taxon>
        <taxon>Araceae</taxon>
        <taxon>Lemnoideae</taxon>
        <taxon>Spirodela</taxon>
    </lineage>
</organism>
<sequence>MTPLSCFPPNSSFFPESRTLYMWRYSREVCKCMDRM</sequence>
<dbReference type="Proteomes" id="UP001189122">
    <property type="component" value="Unassembled WGS sequence"/>
</dbReference>
<evidence type="ECO:0000313" key="1">
    <source>
        <dbReference type="EMBL" id="CAA2627442.1"/>
    </source>
</evidence>
<protein>
    <submittedName>
        <fullName evidence="1">Uncharacterized protein</fullName>
    </submittedName>
</protein>
<reference evidence="1 2" key="1">
    <citation type="submission" date="2019-12" db="EMBL/GenBank/DDBJ databases">
        <authorList>
            <person name="Scholz U."/>
            <person name="Mascher M."/>
            <person name="Fiebig A."/>
        </authorList>
    </citation>
    <scope>NUCLEOTIDE SEQUENCE</scope>
</reference>
<name>A0A7I8JB48_SPIIN</name>
<proteinExistence type="predicted"/>